<dbReference type="Proteomes" id="UP001597420">
    <property type="component" value="Unassembled WGS sequence"/>
</dbReference>
<proteinExistence type="predicted"/>
<dbReference type="EMBL" id="JBHUFP010000004">
    <property type="protein sequence ID" value="MFD1805234.1"/>
    <property type="molecule type" value="Genomic_DNA"/>
</dbReference>
<sequence length="303" mass="35285">MDGVERSRECKSVVVAGNGASLTQVDYSLLPVNYDVFRCNQFYFEDHYFLGKKIKAAFFTPGVILEQYYTLYHLRKNNEYSVDKIVLSSFNHPTVDLSKSENIKKLFIDVINGYEEYLSKLSDFDIYLRYKELYESQRITSGIYMCAVAIAMGYTDIYLTGIDFYESNSKSYAFEPKKTNIISLLPDFKNISSKFHYHNKDADLEALYFLQKNYGVNFYSISPGSLLYEHFPTSTKNISSQTNLIPVKKENYINDILLPPDFVYEKLGFVNSKKERLNANLIFRIIKDFIKLPSAIKHYLREK</sequence>
<dbReference type="RefSeq" id="WP_379095774.1">
    <property type="nucleotide sequence ID" value="NZ_JBHUFP010000004.1"/>
</dbReference>
<organism evidence="1 2">
    <name type="scientific">Pasteurella oralis</name>
    <dbReference type="NCBI Taxonomy" id="1071947"/>
    <lineage>
        <taxon>Bacteria</taxon>
        <taxon>Pseudomonadati</taxon>
        <taxon>Pseudomonadota</taxon>
        <taxon>Gammaproteobacteria</taxon>
        <taxon>Pasteurellales</taxon>
        <taxon>Pasteurellaceae</taxon>
        <taxon>Pasteurella</taxon>
    </lineage>
</organism>
<dbReference type="InterPro" id="IPR036715">
    <property type="entry name" value="A-2_3-sialylTrfase_sf"/>
</dbReference>
<accession>A0ABW4NRL4</accession>
<evidence type="ECO:0000313" key="1">
    <source>
        <dbReference type="EMBL" id="MFD1805234.1"/>
    </source>
</evidence>
<reference evidence="2" key="1">
    <citation type="journal article" date="2019" name="Int. J. Syst. Evol. Microbiol.">
        <title>The Global Catalogue of Microorganisms (GCM) 10K type strain sequencing project: providing services to taxonomists for standard genome sequencing and annotation.</title>
        <authorList>
            <consortium name="The Broad Institute Genomics Platform"/>
            <consortium name="The Broad Institute Genome Sequencing Center for Infectious Disease"/>
            <person name="Wu L."/>
            <person name="Ma J."/>
        </authorList>
    </citation>
    <scope>NUCLEOTIDE SEQUENCE [LARGE SCALE GENOMIC DNA]</scope>
    <source>
        <strain evidence="2">CCM 7950</strain>
    </source>
</reference>
<keyword evidence="2" id="KW-1185">Reference proteome</keyword>
<dbReference type="InterPro" id="IPR009251">
    <property type="entry name" value="A-2_3-sialyltransferase"/>
</dbReference>
<dbReference type="Gene3D" id="3.90.1480.10">
    <property type="entry name" value="Alpha-2,3-sialyltransferase"/>
    <property type="match status" value="1"/>
</dbReference>
<dbReference type="SUPFAM" id="SSF102414">
    <property type="entry name" value="Alpha-2,3/8-sialyltransferase CstII"/>
    <property type="match status" value="1"/>
</dbReference>
<protein>
    <submittedName>
        <fullName evidence="1">Alpha-2,3-sialyltransferase</fullName>
    </submittedName>
</protein>
<comment type="caution">
    <text evidence="1">The sequence shown here is derived from an EMBL/GenBank/DDBJ whole genome shotgun (WGS) entry which is preliminary data.</text>
</comment>
<gene>
    <name evidence="1" type="ORF">ACFSAV_02385</name>
</gene>
<evidence type="ECO:0000313" key="2">
    <source>
        <dbReference type="Proteomes" id="UP001597420"/>
    </source>
</evidence>
<name>A0ABW4NRL4_9PAST</name>
<dbReference type="Pfam" id="PF06002">
    <property type="entry name" value="CST-I"/>
    <property type="match status" value="1"/>
</dbReference>